<evidence type="ECO:0000313" key="2">
    <source>
        <dbReference type="Proteomes" id="UP000221250"/>
    </source>
</evidence>
<dbReference type="Proteomes" id="UP000221250">
    <property type="component" value="Segment"/>
</dbReference>
<protein>
    <submittedName>
        <fullName evidence="1">Uncharacterized protein</fullName>
    </submittedName>
</protein>
<accession>A0A1S6L3G5</accession>
<evidence type="ECO:0000313" key="1">
    <source>
        <dbReference type="EMBL" id="AQT28731.1"/>
    </source>
</evidence>
<reference evidence="1 2" key="1">
    <citation type="submission" date="2017-01" db="EMBL/GenBank/DDBJ databases">
        <authorList>
            <person name="Mah S.A."/>
            <person name="Swanson W.J."/>
            <person name="Moy G.W."/>
            <person name="Vacquier V.D."/>
        </authorList>
    </citation>
    <scope>NUCLEOTIDE SEQUENCE [LARGE SCALE GENOMIC DNA]</scope>
</reference>
<keyword evidence="2" id="KW-1185">Reference proteome</keyword>
<sequence>MQYPIDIVSSIMHTIITHVPNVKGISELKSSLTPPTVTFTLDERTYRVSGSLFVHEVQGCLLAGTGAAATMQKILRDKPVQFEAVSSVITGLVNAASTATLKSMAESMGWPDLDPPRVLRKCFREYLEKNVNEQSPDVESCREAVELVWLFMGSDNRQRLATSIDKQFGYSLAKNMDYAK</sequence>
<gene>
    <name evidence="1" type="ORF">YOLOSWAG_257</name>
</gene>
<proteinExistence type="predicted"/>
<name>A0A1S6L3G5_9CAUD</name>
<organism evidence="1 2">
    <name type="scientific">Erwinia phage vB_EamM_Yoloswag</name>
    <dbReference type="NCBI Taxonomy" id="1958956"/>
    <lineage>
        <taxon>Viruses</taxon>
        <taxon>Duplodnaviria</taxon>
        <taxon>Heunggongvirae</taxon>
        <taxon>Uroviricota</taxon>
        <taxon>Caudoviricetes</taxon>
        <taxon>Yoloswagvirus</taxon>
        <taxon>Yoloswagvirus yoloswag</taxon>
    </lineage>
</organism>
<dbReference type="EMBL" id="KY448244">
    <property type="protein sequence ID" value="AQT28731.1"/>
    <property type="molecule type" value="Genomic_DNA"/>
</dbReference>